<sequence length="67" mass="7292">MYKKAQTIQPWLTEVHQALHRIPELGRDLPETTAYVAERLDEMSVPHCPCAGGLVAELAGEPGAPVV</sequence>
<dbReference type="SUPFAM" id="SSF53187">
    <property type="entry name" value="Zn-dependent exopeptidases"/>
    <property type="match status" value="1"/>
</dbReference>
<proteinExistence type="predicted"/>
<keyword evidence="2" id="KW-1185">Reference proteome</keyword>
<dbReference type="Proteomes" id="UP000006462">
    <property type="component" value="Unassembled WGS sequence"/>
</dbReference>
<comment type="caution">
    <text evidence="1">The sequence shown here is derived from an EMBL/GenBank/DDBJ whole genome shotgun (WGS) entry which is preliminary data.</text>
</comment>
<gene>
    <name evidence="1" type="ORF">HMPREF7215_1294</name>
</gene>
<dbReference type="Gene3D" id="3.40.630.10">
    <property type="entry name" value="Zn peptidases"/>
    <property type="match status" value="1"/>
</dbReference>
<protein>
    <recommendedName>
        <fullName evidence="3">Amidohydrolase</fullName>
    </recommendedName>
</protein>
<evidence type="ECO:0000313" key="2">
    <source>
        <dbReference type="Proteomes" id="UP000006462"/>
    </source>
</evidence>
<evidence type="ECO:0008006" key="3">
    <source>
        <dbReference type="Google" id="ProtNLM"/>
    </source>
</evidence>
<accession>A0ABP2HPW5</accession>
<dbReference type="EMBL" id="ADFP01000134">
    <property type="protein sequence ID" value="EFB89468.1"/>
    <property type="molecule type" value="Genomic_DNA"/>
</dbReference>
<organism evidence="1 2">
    <name type="scientific">Pyramidobacter piscolens W5455</name>
    <dbReference type="NCBI Taxonomy" id="352165"/>
    <lineage>
        <taxon>Bacteria</taxon>
        <taxon>Thermotogati</taxon>
        <taxon>Synergistota</taxon>
        <taxon>Synergistia</taxon>
        <taxon>Synergistales</taxon>
        <taxon>Dethiosulfovibrionaceae</taxon>
        <taxon>Pyramidobacter</taxon>
    </lineage>
</organism>
<reference evidence="1 2" key="1">
    <citation type="submission" date="2009-12" db="EMBL/GenBank/DDBJ databases">
        <authorList>
            <person name="Shrivastava S."/>
            <person name="Madupu R."/>
            <person name="Durkin A.S."/>
            <person name="Torralba M."/>
            <person name="Methe B."/>
            <person name="Sutton G.G."/>
            <person name="Strausberg R.L."/>
            <person name="Nelson K.E."/>
        </authorList>
    </citation>
    <scope>NUCLEOTIDE SEQUENCE [LARGE SCALE GENOMIC DNA]</scope>
    <source>
        <strain evidence="1 2">W5455</strain>
    </source>
</reference>
<name>A0ABP2HPW5_9BACT</name>
<feature type="non-terminal residue" evidence="1">
    <location>
        <position position="67"/>
    </location>
</feature>
<evidence type="ECO:0000313" key="1">
    <source>
        <dbReference type="EMBL" id="EFB89468.1"/>
    </source>
</evidence>